<accession>A0A6A6Q1D0</accession>
<dbReference type="Proteomes" id="UP000799767">
    <property type="component" value="Unassembled WGS sequence"/>
</dbReference>
<dbReference type="GeneID" id="54479918"/>
<dbReference type="AlphaFoldDB" id="A0A6A6Q1D0"/>
<dbReference type="RefSeq" id="XP_033591806.1">
    <property type="nucleotide sequence ID" value="XM_033738917.1"/>
</dbReference>
<evidence type="ECO:0000313" key="1">
    <source>
        <dbReference type="EMBL" id="KAF2485237.1"/>
    </source>
</evidence>
<sequence length="160" mass="17782">MEDAEDSPVGCEVVGEYPSASQHLFGAGGCCFANARANEVGRSSALRWLVVVDSMNRITCTPQRDTRRGDLKMSKKTSERRRIYKKRSIAKCTRKGDRRVMFQKPACHKKQAGLCRQPWPPAFLNFLPVRAVVAMARATQISTSSSPPHPGEIIRIHVNG</sequence>
<protein>
    <submittedName>
        <fullName evidence="1">Uncharacterized protein</fullName>
    </submittedName>
</protein>
<keyword evidence="2" id="KW-1185">Reference proteome</keyword>
<reference evidence="1" key="1">
    <citation type="journal article" date="2020" name="Stud. Mycol.">
        <title>101 Dothideomycetes genomes: a test case for predicting lifestyles and emergence of pathogens.</title>
        <authorList>
            <person name="Haridas S."/>
            <person name="Albert R."/>
            <person name="Binder M."/>
            <person name="Bloem J."/>
            <person name="Labutti K."/>
            <person name="Salamov A."/>
            <person name="Andreopoulos B."/>
            <person name="Baker S."/>
            <person name="Barry K."/>
            <person name="Bills G."/>
            <person name="Bluhm B."/>
            <person name="Cannon C."/>
            <person name="Castanera R."/>
            <person name="Culley D."/>
            <person name="Daum C."/>
            <person name="Ezra D."/>
            <person name="Gonzalez J."/>
            <person name="Henrissat B."/>
            <person name="Kuo A."/>
            <person name="Liang C."/>
            <person name="Lipzen A."/>
            <person name="Lutzoni F."/>
            <person name="Magnuson J."/>
            <person name="Mondo S."/>
            <person name="Nolan M."/>
            <person name="Ohm R."/>
            <person name="Pangilinan J."/>
            <person name="Park H.-J."/>
            <person name="Ramirez L."/>
            <person name="Alfaro M."/>
            <person name="Sun H."/>
            <person name="Tritt A."/>
            <person name="Yoshinaga Y."/>
            <person name="Zwiers L.-H."/>
            <person name="Turgeon B."/>
            <person name="Goodwin S."/>
            <person name="Spatafora J."/>
            <person name="Crous P."/>
            <person name="Grigoriev I."/>
        </authorList>
    </citation>
    <scope>NUCLEOTIDE SEQUENCE</scope>
    <source>
        <strain evidence="1">CBS 113389</strain>
    </source>
</reference>
<evidence type="ECO:0000313" key="2">
    <source>
        <dbReference type="Proteomes" id="UP000799767"/>
    </source>
</evidence>
<organism evidence="1 2">
    <name type="scientific">Neohortaea acidophila</name>
    <dbReference type="NCBI Taxonomy" id="245834"/>
    <lineage>
        <taxon>Eukaryota</taxon>
        <taxon>Fungi</taxon>
        <taxon>Dikarya</taxon>
        <taxon>Ascomycota</taxon>
        <taxon>Pezizomycotina</taxon>
        <taxon>Dothideomycetes</taxon>
        <taxon>Dothideomycetidae</taxon>
        <taxon>Mycosphaerellales</taxon>
        <taxon>Teratosphaeriaceae</taxon>
        <taxon>Neohortaea</taxon>
    </lineage>
</organism>
<dbReference type="EMBL" id="MU001633">
    <property type="protein sequence ID" value="KAF2485237.1"/>
    <property type="molecule type" value="Genomic_DNA"/>
</dbReference>
<proteinExistence type="predicted"/>
<gene>
    <name evidence="1" type="ORF">BDY17DRAFT_99123</name>
</gene>
<name>A0A6A6Q1D0_9PEZI</name>